<dbReference type="SUPFAM" id="SSF48056">
    <property type="entry name" value="Di-copper centre-containing domain"/>
    <property type="match status" value="1"/>
</dbReference>
<evidence type="ECO:0000259" key="4">
    <source>
        <dbReference type="PROSITE" id="PS00497"/>
    </source>
</evidence>
<dbReference type="EnsemblFungi" id="MAPG_07590T0">
    <property type="protein sequence ID" value="MAPG_07590T0"/>
    <property type="gene ID" value="MAPG_07590"/>
</dbReference>
<keyword evidence="1" id="KW-0479">Metal-binding</keyword>
<accession>A0A0C4E530</accession>
<dbReference type="Pfam" id="PF00264">
    <property type="entry name" value="Tyrosinase"/>
    <property type="match status" value="1"/>
</dbReference>
<dbReference type="InterPro" id="IPR050316">
    <property type="entry name" value="Tyrosinase/Hemocyanin"/>
</dbReference>
<dbReference type="OMA" id="MEYNPRC"/>
<dbReference type="Proteomes" id="UP000011715">
    <property type="component" value="Unassembled WGS sequence"/>
</dbReference>
<evidence type="ECO:0000256" key="1">
    <source>
        <dbReference type="ARBA" id="ARBA00022723"/>
    </source>
</evidence>
<keyword evidence="7" id="KW-1185">Reference proteome</keyword>
<dbReference type="eggNOG" id="ENOG502QRET">
    <property type="taxonomic scope" value="Eukaryota"/>
</dbReference>
<dbReference type="EMBL" id="GL876971">
    <property type="protein sequence ID" value="KLU88605.1"/>
    <property type="molecule type" value="Genomic_DNA"/>
</dbReference>
<organism evidence="6 7">
    <name type="scientific">Magnaporthiopsis poae (strain ATCC 64411 / 73-15)</name>
    <name type="common">Kentucky bluegrass fungus</name>
    <name type="synonym">Magnaporthe poae</name>
    <dbReference type="NCBI Taxonomy" id="644358"/>
    <lineage>
        <taxon>Eukaryota</taxon>
        <taxon>Fungi</taxon>
        <taxon>Dikarya</taxon>
        <taxon>Ascomycota</taxon>
        <taxon>Pezizomycotina</taxon>
        <taxon>Sordariomycetes</taxon>
        <taxon>Sordariomycetidae</taxon>
        <taxon>Magnaporthales</taxon>
        <taxon>Magnaporthaceae</taxon>
        <taxon>Magnaporthiopsis</taxon>
    </lineage>
</organism>
<gene>
    <name evidence="5" type="ORF">MAPG_07590</name>
</gene>
<reference evidence="5" key="3">
    <citation type="submission" date="2011-03" db="EMBL/GenBank/DDBJ databases">
        <title>Annotation of Magnaporthe poae ATCC 64411.</title>
        <authorList>
            <person name="Ma L.-J."/>
            <person name="Dead R."/>
            <person name="Young S.K."/>
            <person name="Zeng Q."/>
            <person name="Gargeya S."/>
            <person name="Fitzgerald M."/>
            <person name="Haas B."/>
            <person name="Abouelleil A."/>
            <person name="Alvarado L."/>
            <person name="Arachchi H.M."/>
            <person name="Berlin A."/>
            <person name="Brown A."/>
            <person name="Chapman S.B."/>
            <person name="Chen Z."/>
            <person name="Dunbar C."/>
            <person name="Freedman E."/>
            <person name="Gearin G."/>
            <person name="Gellesch M."/>
            <person name="Goldberg J."/>
            <person name="Griggs A."/>
            <person name="Gujja S."/>
            <person name="Heiman D."/>
            <person name="Howarth C."/>
            <person name="Larson L."/>
            <person name="Lui A."/>
            <person name="MacDonald P.J.P."/>
            <person name="Mehta T."/>
            <person name="Montmayeur A."/>
            <person name="Murphy C."/>
            <person name="Neiman D."/>
            <person name="Pearson M."/>
            <person name="Priest M."/>
            <person name="Roberts A."/>
            <person name="Saif S."/>
            <person name="Shea T."/>
            <person name="Shenoy N."/>
            <person name="Sisk P."/>
            <person name="Stolte C."/>
            <person name="Sykes S."/>
            <person name="Yandava C."/>
            <person name="Wortman J."/>
            <person name="Nusbaum C."/>
            <person name="Birren B."/>
        </authorList>
    </citation>
    <scope>NUCLEOTIDE SEQUENCE</scope>
    <source>
        <strain evidence="5">ATCC 64411</strain>
    </source>
</reference>
<evidence type="ECO:0000256" key="3">
    <source>
        <dbReference type="SAM" id="SignalP"/>
    </source>
</evidence>
<protein>
    <recommendedName>
        <fullName evidence="4">Tyrosinase copper-binding domain-containing protein</fullName>
    </recommendedName>
</protein>
<dbReference type="PROSITE" id="PS00497">
    <property type="entry name" value="TYROSINASE_1"/>
    <property type="match status" value="1"/>
</dbReference>
<dbReference type="InterPro" id="IPR002227">
    <property type="entry name" value="Tyrosinase_Cu-bd"/>
</dbReference>
<dbReference type="GO" id="GO:0016491">
    <property type="term" value="F:oxidoreductase activity"/>
    <property type="evidence" value="ECO:0007669"/>
    <property type="project" value="UniProtKB-KW"/>
</dbReference>
<dbReference type="GO" id="GO:0046872">
    <property type="term" value="F:metal ion binding"/>
    <property type="evidence" value="ECO:0007669"/>
    <property type="project" value="UniProtKB-KW"/>
</dbReference>
<evidence type="ECO:0000256" key="2">
    <source>
        <dbReference type="ARBA" id="ARBA00023002"/>
    </source>
</evidence>
<dbReference type="Gene3D" id="1.10.1280.10">
    <property type="entry name" value="Di-copper center containing domain from catechol oxidase"/>
    <property type="match status" value="1"/>
</dbReference>
<dbReference type="STRING" id="644358.A0A0C4E530"/>
<dbReference type="InterPro" id="IPR008922">
    <property type="entry name" value="Di-copper_centre_dom_sf"/>
</dbReference>
<feature type="domain" description="Tyrosinase copper-binding" evidence="4">
    <location>
        <begin position="123"/>
        <end position="140"/>
    </location>
</feature>
<feature type="chain" id="PRO_5009385711" description="Tyrosinase copper-binding domain-containing protein" evidence="3">
    <location>
        <begin position="17"/>
        <end position="396"/>
    </location>
</feature>
<reference evidence="5" key="1">
    <citation type="submission" date="2010-05" db="EMBL/GenBank/DDBJ databases">
        <title>The Genome Sequence of Magnaporthe poae strain ATCC 64411.</title>
        <authorList>
            <consortium name="The Broad Institute Genome Sequencing Platform"/>
            <consortium name="Broad Institute Genome Sequencing Center for Infectious Disease"/>
            <person name="Ma L.-J."/>
            <person name="Dead R."/>
            <person name="Young S."/>
            <person name="Zeng Q."/>
            <person name="Koehrsen M."/>
            <person name="Alvarado L."/>
            <person name="Berlin A."/>
            <person name="Chapman S.B."/>
            <person name="Chen Z."/>
            <person name="Freedman E."/>
            <person name="Gellesch M."/>
            <person name="Goldberg J."/>
            <person name="Griggs A."/>
            <person name="Gujja S."/>
            <person name="Heilman E.R."/>
            <person name="Heiman D."/>
            <person name="Hepburn T."/>
            <person name="Howarth C."/>
            <person name="Jen D."/>
            <person name="Larson L."/>
            <person name="Mehta T."/>
            <person name="Neiman D."/>
            <person name="Pearson M."/>
            <person name="Roberts A."/>
            <person name="Saif S."/>
            <person name="Shea T."/>
            <person name="Shenoy N."/>
            <person name="Sisk P."/>
            <person name="Stolte C."/>
            <person name="Sykes S."/>
            <person name="Walk T."/>
            <person name="White J."/>
            <person name="Yandava C."/>
            <person name="Haas B."/>
            <person name="Nusbaum C."/>
            <person name="Birren B."/>
        </authorList>
    </citation>
    <scope>NUCLEOTIDE SEQUENCE</scope>
    <source>
        <strain evidence="5">ATCC 64411</strain>
    </source>
</reference>
<keyword evidence="2" id="KW-0560">Oxidoreductase</keyword>
<evidence type="ECO:0000313" key="6">
    <source>
        <dbReference type="EnsemblFungi" id="MAPG_07590T0"/>
    </source>
</evidence>
<reference evidence="6" key="5">
    <citation type="submission" date="2015-06" db="UniProtKB">
        <authorList>
            <consortium name="EnsemblFungi"/>
        </authorList>
    </citation>
    <scope>IDENTIFICATION</scope>
    <source>
        <strain evidence="6">ATCC 64411</strain>
    </source>
</reference>
<keyword evidence="3" id="KW-0732">Signal</keyword>
<proteinExistence type="predicted"/>
<sequence>MRVSLALGGLLSLCWASEAREARHPSAVNLLDSLKSQALATFKQLQLGRRPGTDGGLPGCSYENTIIRKDWEALTKDERRDYTRAVKCLISKPSQADPAFAPGARTRYDDFVAVHINHTDFIHVSGYFLTWHRYFVWAYEKALRGECGYKGYQPYWNWFTYTDDPYKSPLFDGSDSSMSGDGDYLEHNGSVIGPGDVFIPSGKGGGCVTNGPFANVTVNTGPVRPAMDGMLPSPTGRLGYNPRCLRRDLSSIILSRYMTFENLQNLTSGAASPSIKLFQLELQGRASDGFPGMHSAGHFAVGGDSSDLYSSINEPNFLLHHAMVELVYWIWQSFHLLDGVAYEISGTLTSHNIPPSRDALKTDQVDLGGGLLGAETRPISDLLDTQGGSPFCYMYV</sequence>
<dbReference type="PANTHER" id="PTHR11474:SF125">
    <property type="entry name" value="N-ACETYL-6-HYDROXYTRYPTOPHAN OXIDASE IVOB-RELATED"/>
    <property type="match status" value="1"/>
</dbReference>
<dbReference type="EMBL" id="ADBL01001839">
    <property type="status" value="NOT_ANNOTATED_CDS"/>
    <property type="molecule type" value="Genomic_DNA"/>
</dbReference>
<dbReference type="VEuPathDB" id="FungiDB:MAPG_07590"/>
<dbReference type="PRINTS" id="PR00092">
    <property type="entry name" value="TYROSINASE"/>
</dbReference>
<dbReference type="OrthoDB" id="6132182at2759"/>
<reference evidence="6" key="4">
    <citation type="journal article" date="2015" name="G3 (Bethesda)">
        <title>Genome sequences of three phytopathogenic species of the Magnaporthaceae family of fungi.</title>
        <authorList>
            <person name="Okagaki L.H."/>
            <person name="Nunes C.C."/>
            <person name="Sailsbery J."/>
            <person name="Clay B."/>
            <person name="Brown D."/>
            <person name="John T."/>
            <person name="Oh Y."/>
            <person name="Young N."/>
            <person name="Fitzgerald M."/>
            <person name="Haas B.J."/>
            <person name="Zeng Q."/>
            <person name="Young S."/>
            <person name="Adiconis X."/>
            <person name="Fan L."/>
            <person name="Levin J.Z."/>
            <person name="Mitchell T.K."/>
            <person name="Okubara P.A."/>
            <person name="Farman M.L."/>
            <person name="Kohn L.M."/>
            <person name="Birren B."/>
            <person name="Ma L.-J."/>
            <person name="Dean R.A."/>
        </authorList>
    </citation>
    <scope>NUCLEOTIDE SEQUENCE</scope>
    <source>
        <strain evidence="6">ATCC 64411 / 73-15</strain>
    </source>
</reference>
<evidence type="ECO:0000313" key="5">
    <source>
        <dbReference type="EMBL" id="KLU88605.1"/>
    </source>
</evidence>
<dbReference type="AlphaFoldDB" id="A0A0C4E530"/>
<reference evidence="7" key="2">
    <citation type="submission" date="2010-05" db="EMBL/GenBank/DDBJ databases">
        <title>The genome sequence of Magnaporthe poae strain ATCC 64411.</title>
        <authorList>
            <person name="Ma L.-J."/>
            <person name="Dead R."/>
            <person name="Young S."/>
            <person name="Zeng Q."/>
            <person name="Koehrsen M."/>
            <person name="Alvarado L."/>
            <person name="Berlin A."/>
            <person name="Chapman S.B."/>
            <person name="Chen Z."/>
            <person name="Freedman E."/>
            <person name="Gellesch M."/>
            <person name="Goldberg J."/>
            <person name="Griggs A."/>
            <person name="Gujja S."/>
            <person name="Heilman E.R."/>
            <person name="Heiman D."/>
            <person name="Hepburn T."/>
            <person name="Howarth C."/>
            <person name="Jen D."/>
            <person name="Larson L."/>
            <person name="Mehta T."/>
            <person name="Neiman D."/>
            <person name="Pearson M."/>
            <person name="Roberts A."/>
            <person name="Saif S."/>
            <person name="Shea T."/>
            <person name="Shenoy N."/>
            <person name="Sisk P."/>
            <person name="Stolte C."/>
            <person name="Sykes S."/>
            <person name="Walk T."/>
            <person name="White J."/>
            <person name="Yandava C."/>
            <person name="Haas B."/>
            <person name="Nusbaum C."/>
            <person name="Birren B."/>
        </authorList>
    </citation>
    <scope>NUCLEOTIDE SEQUENCE [LARGE SCALE GENOMIC DNA]</scope>
    <source>
        <strain evidence="7">ATCC 64411 / 73-15</strain>
    </source>
</reference>
<dbReference type="PANTHER" id="PTHR11474">
    <property type="entry name" value="TYROSINASE FAMILY MEMBER"/>
    <property type="match status" value="1"/>
</dbReference>
<feature type="signal peptide" evidence="3">
    <location>
        <begin position="1"/>
        <end position="16"/>
    </location>
</feature>
<evidence type="ECO:0000313" key="7">
    <source>
        <dbReference type="Proteomes" id="UP000011715"/>
    </source>
</evidence>
<name>A0A0C4E530_MAGP6</name>